<evidence type="ECO:0000256" key="12">
    <source>
        <dbReference type="ARBA" id="ARBA00068059"/>
    </source>
</evidence>
<reference evidence="18 19" key="1">
    <citation type="submission" date="2015-01" db="EMBL/GenBank/DDBJ databases">
        <title>The Genome Sequence of Rhinocladiella mackenzie CBS 650.93.</title>
        <authorList>
            <consortium name="The Broad Institute Genomics Platform"/>
            <person name="Cuomo C."/>
            <person name="de Hoog S."/>
            <person name="Gorbushina A."/>
            <person name="Stielow B."/>
            <person name="Teixiera M."/>
            <person name="Abouelleil A."/>
            <person name="Chapman S.B."/>
            <person name="Priest M."/>
            <person name="Young S.K."/>
            <person name="Wortman J."/>
            <person name="Nusbaum C."/>
            <person name="Birren B."/>
        </authorList>
    </citation>
    <scope>NUCLEOTIDE SEQUENCE [LARGE SCALE GENOMIC DNA]</scope>
    <source>
        <strain evidence="18 19">CBS 650.93</strain>
    </source>
</reference>
<keyword evidence="4 15" id="KW-0645">Protease</keyword>
<dbReference type="STRING" id="1442369.A0A0D2HGY9"/>
<evidence type="ECO:0000256" key="1">
    <source>
        <dbReference type="ARBA" id="ARBA00004609"/>
    </source>
</evidence>
<evidence type="ECO:0000256" key="16">
    <source>
        <dbReference type="SAM" id="SignalP"/>
    </source>
</evidence>
<proteinExistence type="inferred from homology"/>
<dbReference type="EMBL" id="KN847475">
    <property type="protein sequence ID" value="KIX09933.1"/>
    <property type="molecule type" value="Genomic_DNA"/>
</dbReference>
<dbReference type="Gene3D" id="2.40.70.10">
    <property type="entry name" value="Acid Proteases"/>
    <property type="match status" value="2"/>
</dbReference>
<dbReference type="InterPro" id="IPR033121">
    <property type="entry name" value="PEPTIDASE_A1"/>
</dbReference>
<organism evidence="18 19">
    <name type="scientific">Rhinocladiella mackenziei CBS 650.93</name>
    <dbReference type="NCBI Taxonomy" id="1442369"/>
    <lineage>
        <taxon>Eukaryota</taxon>
        <taxon>Fungi</taxon>
        <taxon>Dikarya</taxon>
        <taxon>Ascomycota</taxon>
        <taxon>Pezizomycotina</taxon>
        <taxon>Eurotiomycetes</taxon>
        <taxon>Chaetothyriomycetidae</taxon>
        <taxon>Chaetothyriales</taxon>
        <taxon>Herpotrichiellaceae</taxon>
        <taxon>Rhinocladiella</taxon>
    </lineage>
</organism>
<keyword evidence="3" id="KW-0472">Membrane</keyword>
<evidence type="ECO:0000259" key="17">
    <source>
        <dbReference type="PROSITE" id="PS51767"/>
    </source>
</evidence>
<evidence type="ECO:0000256" key="4">
    <source>
        <dbReference type="ARBA" id="ARBA00022670"/>
    </source>
</evidence>
<keyword evidence="8 15" id="KW-0378">Hydrolase</keyword>
<name>A0A0D2HGY9_9EURO</name>
<feature type="active site" evidence="13">
    <location>
        <position position="89"/>
    </location>
</feature>
<feature type="chain" id="PRO_5002254687" description="Probable aspartic-type endopeptidase OPSB" evidence="16">
    <location>
        <begin position="21"/>
        <end position="491"/>
    </location>
</feature>
<evidence type="ECO:0000313" key="18">
    <source>
        <dbReference type="EMBL" id="KIX09933.1"/>
    </source>
</evidence>
<dbReference type="HOGENOM" id="CLU_013253_9_3_1"/>
<keyword evidence="10" id="KW-0325">Glycoprotein</keyword>
<comment type="subcellular location">
    <subcellularLocation>
        <location evidence="1">Cell membrane</location>
        <topology evidence="1">Lipid-anchor</topology>
        <topology evidence="1">GPI-anchor</topology>
    </subcellularLocation>
</comment>
<gene>
    <name evidence="18" type="ORF">Z518_01014</name>
</gene>
<dbReference type="AlphaFoldDB" id="A0A0D2HGY9"/>
<evidence type="ECO:0000256" key="2">
    <source>
        <dbReference type="ARBA" id="ARBA00007447"/>
    </source>
</evidence>
<comment type="similarity">
    <text evidence="2 15">Belongs to the peptidase A1 family.</text>
</comment>
<dbReference type="PROSITE" id="PS51767">
    <property type="entry name" value="PEPTIDASE_A1"/>
    <property type="match status" value="1"/>
</dbReference>
<dbReference type="CDD" id="cd05474">
    <property type="entry name" value="SAP_like"/>
    <property type="match status" value="1"/>
</dbReference>
<dbReference type="GO" id="GO:0006508">
    <property type="term" value="P:proteolysis"/>
    <property type="evidence" value="ECO:0007669"/>
    <property type="project" value="UniProtKB-KW"/>
</dbReference>
<sequence>MRSSTAVAAVAALTAPLVSAIHLAPRSSNPRVISLPIERRNIPDILAHEQSRLRKRQGTVEQTLDNEESLYYANLSLGTPEQSLRLHIDTGSSDLWVNTPDSSFCSSATNPCEGGTYDPSASSTYKFVNDEFNISYVDGSGAIGDYVTDTLHFGGHTLNDFQFGIGETSSSQQGVLGIGYASNEVQVNRAGLDPYPNLPEALVNASLIASNAYSLWLNDLDASTGEILFGGVNTEKYEGDLATMPIIQTYGGYYELVVALTGMTVAGTDLSSSSSLPAGVLLDSGSTLSYLPDDITQEIYNQVQAVYQPDVGAAYAECSLASSDATLDFDFSGQTISVPYNELFLNAGTNNFGQPLTFTNGEEACLFGIAPTLGGTALLGDTFLRSAYVVYDLANNEISLAQTVFNSTSDNIQEITTGTDSVPNASPVANPVTDVAGATGGARLGAGAATATVTGFSDPTDTANAASLGKSIPFGSSMGAVFAVAVAVLAL</sequence>
<feature type="domain" description="Peptidase A1" evidence="17">
    <location>
        <begin position="71"/>
        <end position="401"/>
    </location>
</feature>
<dbReference type="VEuPathDB" id="FungiDB:Z518_01014"/>
<protein>
    <recommendedName>
        <fullName evidence="12">Probable aspartic-type endopeptidase OPSB</fullName>
    </recommendedName>
    <alternativeName>
        <fullName evidence="11">Probable aspartic-type endopeptidase opsB</fullName>
    </alternativeName>
</protein>
<dbReference type="RefSeq" id="XP_013277069.1">
    <property type="nucleotide sequence ID" value="XM_013421615.1"/>
</dbReference>
<feature type="active site" evidence="13">
    <location>
        <position position="283"/>
    </location>
</feature>
<dbReference type="FunFam" id="2.40.70.10:FF:000011">
    <property type="entry name" value="Aspartic protease"/>
    <property type="match status" value="1"/>
</dbReference>
<evidence type="ECO:0000256" key="11">
    <source>
        <dbReference type="ARBA" id="ARBA00067536"/>
    </source>
</evidence>
<dbReference type="GO" id="GO:0009277">
    <property type="term" value="C:fungal-type cell wall"/>
    <property type="evidence" value="ECO:0007669"/>
    <property type="project" value="TreeGrafter"/>
</dbReference>
<keyword evidence="5" id="KW-0165">Cleavage on pair of basic residues</keyword>
<evidence type="ECO:0000256" key="5">
    <source>
        <dbReference type="ARBA" id="ARBA00022685"/>
    </source>
</evidence>
<evidence type="ECO:0000256" key="10">
    <source>
        <dbReference type="ARBA" id="ARBA00023180"/>
    </source>
</evidence>
<dbReference type="InterPro" id="IPR021109">
    <property type="entry name" value="Peptidase_aspartic_dom_sf"/>
</dbReference>
<keyword evidence="19" id="KW-1185">Reference proteome</keyword>
<evidence type="ECO:0000256" key="7">
    <source>
        <dbReference type="ARBA" id="ARBA00022750"/>
    </source>
</evidence>
<dbReference type="InterPro" id="IPR033876">
    <property type="entry name" value="SAP-like"/>
</dbReference>
<dbReference type="Proteomes" id="UP000053617">
    <property type="component" value="Unassembled WGS sequence"/>
</dbReference>
<dbReference type="GO" id="GO:0004190">
    <property type="term" value="F:aspartic-type endopeptidase activity"/>
    <property type="evidence" value="ECO:0007669"/>
    <property type="project" value="UniProtKB-KW"/>
</dbReference>
<dbReference type="InterPro" id="IPR001461">
    <property type="entry name" value="Aspartic_peptidase_A1"/>
</dbReference>
<evidence type="ECO:0000256" key="3">
    <source>
        <dbReference type="ARBA" id="ARBA00022622"/>
    </source>
</evidence>
<dbReference type="PANTHER" id="PTHR47965">
    <property type="entry name" value="ASPARTYL PROTEASE-RELATED"/>
    <property type="match status" value="1"/>
</dbReference>
<evidence type="ECO:0000313" key="19">
    <source>
        <dbReference type="Proteomes" id="UP000053617"/>
    </source>
</evidence>
<dbReference type="PROSITE" id="PS00141">
    <property type="entry name" value="ASP_PROTEASE"/>
    <property type="match status" value="1"/>
</dbReference>
<evidence type="ECO:0000256" key="9">
    <source>
        <dbReference type="ARBA" id="ARBA00023145"/>
    </source>
</evidence>
<keyword evidence="7 15" id="KW-0064">Aspartyl protease</keyword>
<keyword evidence="9" id="KW-0865">Zymogen</keyword>
<evidence type="ECO:0000256" key="14">
    <source>
        <dbReference type="PIRSR" id="PIRSR601461-2"/>
    </source>
</evidence>
<dbReference type="GO" id="GO:0005576">
    <property type="term" value="C:extracellular region"/>
    <property type="evidence" value="ECO:0007669"/>
    <property type="project" value="TreeGrafter"/>
</dbReference>
<feature type="disulfide bond" evidence="14">
    <location>
        <begin position="318"/>
        <end position="365"/>
    </location>
</feature>
<dbReference type="GeneID" id="25289085"/>
<keyword evidence="3" id="KW-0449">Lipoprotein</keyword>
<dbReference type="SUPFAM" id="SSF50630">
    <property type="entry name" value="Acid proteases"/>
    <property type="match status" value="1"/>
</dbReference>
<dbReference type="PANTHER" id="PTHR47965:SF12">
    <property type="entry name" value="ASPARTIC PROTEINASE 3-RELATED"/>
    <property type="match status" value="1"/>
</dbReference>
<keyword evidence="14" id="KW-1015">Disulfide bond</keyword>
<evidence type="ECO:0000256" key="8">
    <source>
        <dbReference type="ARBA" id="ARBA00022801"/>
    </source>
</evidence>
<dbReference type="InterPro" id="IPR001969">
    <property type="entry name" value="Aspartic_peptidase_AS"/>
</dbReference>
<keyword evidence="3" id="KW-0336">GPI-anchor</keyword>
<evidence type="ECO:0000256" key="13">
    <source>
        <dbReference type="PIRSR" id="PIRSR601461-1"/>
    </source>
</evidence>
<accession>A0A0D2HGY9</accession>
<feature type="signal peptide" evidence="16">
    <location>
        <begin position="1"/>
        <end position="20"/>
    </location>
</feature>
<dbReference type="GO" id="GO:0031505">
    <property type="term" value="P:fungal-type cell wall organization"/>
    <property type="evidence" value="ECO:0007669"/>
    <property type="project" value="TreeGrafter"/>
</dbReference>
<evidence type="ECO:0000256" key="15">
    <source>
        <dbReference type="RuleBase" id="RU000454"/>
    </source>
</evidence>
<evidence type="ECO:0000256" key="6">
    <source>
        <dbReference type="ARBA" id="ARBA00022729"/>
    </source>
</evidence>
<dbReference type="Pfam" id="PF00026">
    <property type="entry name" value="Asp"/>
    <property type="match status" value="1"/>
</dbReference>
<dbReference type="OrthoDB" id="771136at2759"/>
<dbReference type="GO" id="GO:0098552">
    <property type="term" value="C:side of membrane"/>
    <property type="evidence" value="ECO:0007669"/>
    <property type="project" value="UniProtKB-KW"/>
</dbReference>
<dbReference type="GO" id="GO:0005886">
    <property type="term" value="C:plasma membrane"/>
    <property type="evidence" value="ECO:0007669"/>
    <property type="project" value="UniProtKB-SubCell"/>
</dbReference>
<dbReference type="PRINTS" id="PR00792">
    <property type="entry name" value="PEPSIN"/>
</dbReference>
<keyword evidence="6 16" id="KW-0732">Signal</keyword>